<keyword evidence="15" id="KW-1185">Reference proteome</keyword>
<comment type="subcellular location">
    <subcellularLocation>
        <location evidence="1">Cell membrane</location>
        <topology evidence="1">Single-pass membrane protein</topology>
    </subcellularLocation>
</comment>
<feature type="transmembrane region" description="Helical" evidence="13">
    <location>
        <begin position="27"/>
        <end position="46"/>
    </location>
</feature>
<evidence type="ECO:0000256" key="11">
    <source>
        <dbReference type="ARBA" id="ARBA00023667"/>
    </source>
</evidence>
<reference evidence="14 15" key="1">
    <citation type="submission" date="2016-10" db="EMBL/GenBank/DDBJ databases">
        <authorList>
            <person name="de Groot N.N."/>
        </authorList>
    </citation>
    <scope>NUCLEOTIDE SEQUENCE [LARGE SCALE GENOMIC DNA]</scope>
    <source>
        <strain evidence="14 15">B25</strain>
    </source>
</reference>
<dbReference type="Proteomes" id="UP000182360">
    <property type="component" value="Unassembled WGS sequence"/>
</dbReference>
<comment type="pathway">
    <text evidence="9">Carotenoid biosynthesis; staphyloxanthin biosynthesis; staphyloxanthin from farnesyl diphosphate: step 5/5.</text>
</comment>
<keyword evidence="8" id="KW-0012">Acyltransferase</keyword>
<evidence type="ECO:0000256" key="4">
    <source>
        <dbReference type="ARBA" id="ARBA00022692"/>
    </source>
</evidence>
<keyword evidence="4 13" id="KW-0812">Transmembrane</keyword>
<feature type="transmembrane region" description="Helical" evidence="13">
    <location>
        <begin position="124"/>
        <end position="143"/>
    </location>
</feature>
<dbReference type="InterPro" id="IPR044021">
    <property type="entry name" value="CrtO"/>
</dbReference>
<evidence type="ECO:0000256" key="13">
    <source>
        <dbReference type="SAM" id="Phobius"/>
    </source>
</evidence>
<sequence>MLLYILVIGLTMLLVFCGNFFWFPVDMSLLKISLLTLMLPFLVVAWDGISATFVRRALPEKWFTKDVKFHHVGKKECKFYELLGIKYWKDHVLELGMFTSFSKKKVSNPNDPEYISRFIMECNYGVQVHLWNFILGFVLMLFFPRLISLRFILPAVIANSILSILPLMILRYNVPRLERLLAVLEKKANRAHVAQKPSAEPSPAE</sequence>
<keyword evidence="5" id="KW-0732">Signal</keyword>
<evidence type="ECO:0000256" key="2">
    <source>
        <dbReference type="ARBA" id="ARBA00022475"/>
    </source>
</evidence>
<dbReference type="EMBL" id="FOFU01000011">
    <property type="protein sequence ID" value="SEQ79843.1"/>
    <property type="molecule type" value="Genomic_DNA"/>
</dbReference>
<evidence type="ECO:0000256" key="12">
    <source>
        <dbReference type="ARBA" id="ARBA00025324"/>
    </source>
</evidence>
<feature type="transmembrane region" description="Helical" evidence="13">
    <location>
        <begin position="149"/>
        <end position="170"/>
    </location>
</feature>
<organism evidence="14 15">
    <name type="scientific">Treponema bryantii</name>
    <dbReference type="NCBI Taxonomy" id="163"/>
    <lineage>
        <taxon>Bacteria</taxon>
        <taxon>Pseudomonadati</taxon>
        <taxon>Spirochaetota</taxon>
        <taxon>Spirochaetia</taxon>
        <taxon>Spirochaetales</taxon>
        <taxon>Treponemataceae</taxon>
        <taxon>Treponema</taxon>
    </lineage>
</organism>
<dbReference type="STRING" id="163.SAMN04487775_102118"/>
<dbReference type="Pfam" id="PF18927">
    <property type="entry name" value="CrtO"/>
    <property type="match status" value="1"/>
</dbReference>
<evidence type="ECO:0000256" key="6">
    <source>
        <dbReference type="ARBA" id="ARBA00022989"/>
    </source>
</evidence>
<comment type="function">
    <text evidence="12">Catalyzes the acylation of glycosyl-4,4'-diaponeurosporenoate, i.e. the esterification of glucose at the C6'' position with the carboxyl group of the C(15) fatty acid 12-methyltetradecanoic acid, to yield staphyloxanthin. This is the last step in the biosynthesis of this orange pigment, present in most staphylococci strains.</text>
</comment>
<dbReference type="OrthoDB" id="3783432at2"/>
<keyword evidence="3" id="KW-0808">Transferase</keyword>
<dbReference type="GO" id="GO:0005886">
    <property type="term" value="C:plasma membrane"/>
    <property type="evidence" value="ECO:0007669"/>
    <property type="project" value="UniProtKB-SubCell"/>
</dbReference>
<dbReference type="AlphaFoldDB" id="A0A1H9IZ13"/>
<evidence type="ECO:0000256" key="3">
    <source>
        <dbReference type="ARBA" id="ARBA00022679"/>
    </source>
</evidence>
<evidence type="ECO:0000256" key="5">
    <source>
        <dbReference type="ARBA" id="ARBA00022729"/>
    </source>
</evidence>
<dbReference type="UniPathway" id="UPA00029">
    <property type="reaction ID" value="UER00560"/>
</dbReference>
<comment type="similarity">
    <text evidence="10">Belongs to the acyltransferase CrtO family.</text>
</comment>
<evidence type="ECO:0000313" key="14">
    <source>
        <dbReference type="EMBL" id="SEQ79843.1"/>
    </source>
</evidence>
<evidence type="ECO:0000313" key="15">
    <source>
        <dbReference type="Proteomes" id="UP000182360"/>
    </source>
</evidence>
<keyword evidence="2" id="KW-1003">Cell membrane</keyword>
<gene>
    <name evidence="14" type="ORF">SAMN04487977_1113</name>
</gene>
<evidence type="ECO:0000256" key="8">
    <source>
        <dbReference type="ARBA" id="ARBA00023315"/>
    </source>
</evidence>
<dbReference type="RefSeq" id="WP_074645158.1">
    <property type="nucleotide sequence ID" value="NZ_FOFU01000011.1"/>
</dbReference>
<proteinExistence type="inferred from homology"/>
<protein>
    <recommendedName>
        <fullName evidence="11">Glycosyl-4,4'-diaponeurosporenoate acyltransferase</fullName>
    </recommendedName>
</protein>
<dbReference type="GO" id="GO:0016746">
    <property type="term" value="F:acyltransferase activity"/>
    <property type="evidence" value="ECO:0007669"/>
    <property type="project" value="UniProtKB-KW"/>
</dbReference>
<evidence type="ECO:0000256" key="1">
    <source>
        <dbReference type="ARBA" id="ARBA00004162"/>
    </source>
</evidence>
<evidence type="ECO:0000256" key="9">
    <source>
        <dbReference type="ARBA" id="ARBA00023588"/>
    </source>
</evidence>
<keyword evidence="6 13" id="KW-1133">Transmembrane helix</keyword>
<evidence type="ECO:0000256" key="10">
    <source>
        <dbReference type="ARBA" id="ARBA00023603"/>
    </source>
</evidence>
<evidence type="ECO:0000256" key="7">
    <source>
        <dbReference type="ARBA" id="ARBA00023136"/>
    </source>
</evidence>
<accession>A0A1H9IZ13</accession>
<name>A0A1H9IZ13_9SPIR</name>
<keyword evidence="7 13" id="KW-0472">Membrane</keyword>